<evidence type="ECO:0000313" key="1">
    <source>
        <dbReference type="EMBL" id="WBR14551.1"/>
    </source>
</evidence>
<proteinExistence type="predicted"/>
<dbReference type="EMBL" id="ON887157">
    <property type="protein sequence ID" value="WBR14551.1"/>
    <property type="molecule type" value="Genomic_DNA"/>
</dbReference>
<evidence type="ECO:0000313" key="2">
    <source>
        <dbReference type="Proteomes" id="UP001185135"/>
    </source>
</evidence>
<gene>
    <name evidence="1" type="ORF">pkur_cds_376</name>
</gene>
<dbReference type="Proteomes" id="UP001185135">
    <property type="component" value="Segment"/>
</dbReference>
<sequence length="495" mass="52537">MTTATTTRNANRPAGLALLALFLTLAAALCVTSDASCVTPEQLHAERTDAVYAYMNRTNGDFEQYLDACERYYTEDAALIIRGVGAYEGKDVVIEYGYVLFEPMDGVLSVGMRMHPDPVTLEWSTSPEAVAAGDANDTVTFKVDYTFLISQIPGTDTWAMSIGGLRNTETLRFEPFGDRIVLDYSVNDPDILPLYLAGHQTPPDVICAKIFRRCTNGLNPYATVEECVAFMEALDASVNPASACPYALSSNTTQCRDYHIDNAWADPEVHCPHTAVDSMTCMDTCKPACASCPVNGHCAVTYPSLAADAAVYSCACDDGFVASAVDPATGSALVCSPRSCQADWQCGSAPGSKCVGTPGRCGCAPTFVWNTTTGACDCVGGTVRWDSGAPMCVPEGRCTERYHCTAQSWNRVQCRATTPPNILSAFESCLCNPGFVGGFENACRCPHGDGAVAWSDALQGEVCLAPGECAADWQCPHGTQCAFAASGDVIGVCAA</sequence>
<accession>A0AA95J7M8</accession>
<name>A0AA95J7M8_9VIRU</name>
<organism evidence="1 2">
    <name type="scientific">Pandoravirus kuranda</name>
    <dbReference type="NCBI Taxonomy" id="3019033"/>
    <lineage>
        <taxon>Viruses</taxon>
        <taxon>Pandoravirus</taxon>
    </lineage>
</organism>
<reference evidence="1" key="1">
    <citation type="submission" date="2022-06" db="EMBL/GenBank/DDBJ databases">
        <authorList>
            <person name="Legendre M."/>
            <person name="Claverie J.-M."/>
            <person name="Alempic J.-M."/>
            <person name="Abergel C."/>
        </authorList>
    </citation>
    <scope>NUCLEOTIDE SEQUENCE</scope>
    <source>
        <strain evidence="1">Kuranda</strain>
    </source>
</reference>
<protein>
    <submittedName>
        <fullName evidence="1">Zinc finger protein</fullName>
    </submittedName>
</protein>